<dbReference type="Proteomes" id="UP000553776">
    <property type="component" value="Unassembled WGS sequence"/>
</dbReference>
<dbReference type="AlphaFoldDB" id="A0A841U433"/>
<keyword evidence="3" id="KW-1185">Reference proteome</keyword>
<feature type="region of interest" description="Disordered" evidence="1">
    <location>
        <begin position="30"/>
        <end position="77"/>
    </location>
</feature>
<evidence type="ECO:0000313" key="2">
    <source>
        <dbReference type="EMBL" id="MBB6693888.1"/>
    </source>
</evidence>
<gene>
    <name evidence="2" type="ORF">H7B90_21035</name>
</gene>
<evidence type="ECO:0008006" key="4">
    <source>
        <dbReference type="Google" id="ProtNLM"/>
    </source>
</evidence>
<dbReference type="RefSeq" id="WP_185137872.1">
    <property type="nucleotide sequence ID" value="NZ_JACJVR010000080.1"/>
</dbReference>
<protein>
    <recommendedName>
        <fullName evidence="4">Lipoprotein</fullName>
    </recommendedName>
</protein>
<sequence>MTKRFLTTVILGIVVTAILGGCSANRTLSPSNASLEPVQQTEGQTDLPLENEGSGSSNEAAESDVHKEQDVGSKAADSQKALTIDDYMTMNDSLDTFTDFVNRRTDFTAEEKKKIIDARSRQLEITAELMKEYKAILTDEEMEAYLVQPVGEALEAGVLPVNDTYDQAVKKIEAAKKDNSEISKLSEQLKEVQGGLLKTFTDKVQKEKSKLLGF</sequence>
<dbReference type="EMBL" id="JACJVR010000080">
    <property type="protein sequence ID" value="MBB6693888.1"/>
    <property type="molecule type" value="Genomic_DNA"/>
</dbReference>
<feature type="compositionally biased region" description="Low complexity" evidence="1">
    <location>
        <begin position="50"/>
        <end position="60"/>
    </location>
</feature>
<feature type="compositionally biased region" description="Polar residues" evidence="1">
    <location>
        <begin position="30"/>
        <end position="44"/>
    </location>
</feature>
<comment type="caution">
    <text evidence="2">The sequence shown here is derived from an EMBL/GenBank/DDBJ whole genome shotgun (WGS) entry which is preliminary data.</text>
</comment>
<evidence type="ECO:0000256" key="1">
    <source>
        <dbReference type="SAM" id="MobiDB-lite"/>
    </source>
</evidence>
<evidence type="ECO:0000313" key="3">
    <source>
        <dbReference type="Proteomes" id="UP000553776"/>
    </source>
</evidence>
<proteinExistence type="predicted"/>
<organism evidence="2 3">
    <name type="scientific">Cohnella xylanilytica</name>
    <dbReference type="NCBI Taxonomy" id="557555"/>
    <lineage>
        <taxon>Bacteria</taxon>
        <taxon>Bacillati</taxon>
        <taxon>Bacillota</taxon>
        <taxon>Bacilli</taxon>
        <taxon>Bacillales</taxon>
        <taxon>Paenibacillaceae</taxon>
        <taxon>Cohnella</taxon>
    </lineage>
</organism>
<reference evidence="2 3" key="1">
    <citation type="submission" date="2020-08" db="EMBL/GenBank/DDBJ databases">
        <title>Cohnella phylogeny.</title>
        <authorList>
            <person name="Dunlap C."/>
        </authorList>
    </citation>
    <scope>NUCLEOTIDE SEQUENCE [LARGE SCALE GENOMIC DNA]</scope>
    <source>
        <strain evidence="2 3">DSM 25239</strain>
    </source>
</reference>
<name>A0A841U433_9BACL</name>
<accession>A0A841U433</accession>
<dbReference type="PROSITE" id="PS51257">
    <property type="entry name" value="PROKAR_LIPOPROTEIN"/>
    <property type="match status" value="1"/>
</dbReference>